<gene>
    <name evidence="1" type="ORF">ACFFVB_06920</name>
</gene>
<proteinExistence type="predicted"/>
<dbReference type="Gene3D" id="1.10.10.10">
    <property type="entry name" value="Winged helix-like DNA-binding domain superfamily/Winged helix DNA-binding domain"/>
    <property type="match status" value="1"/>
</dbReference>
<sequence length="166" mass="19489">MENQLLEEKERLVEKLGVIIENKNKLAPVASRIISYVILTGKSGTTFEDLVINLCASKSTISTHLNHLVDLKQLEYFTKQGDRKRYYTVSQCHIFTHMENMVNAWTSEKELHFEMKSYKKKMNELITDDSEKFSLEFHNNYISFLDEVTKSVLKLREKIEHNQSKL</sequence>
<dbReference type="InterPro" id="IPR036390">
    <property type="entry name" value="WH_DNA-bd_sf"/>
</dbReference>
<dbReference type="SUPFAM" id="SSF46785">
    <property type="entry name" value="Winged helix' DNA-binding domain"/>
    <property type="match status" value="1"/>
</dbReference>
<evidence type="ECO:0000313" key="2">
    <source>
        <dbReference type="Proteomes" id="UP001589605"/>
    </source>
</evidence>
<organism evidence="1 2">
    <name type="scientific">Formosa undariae</name>
    <dbReference type="NCBI Taxonomy" id="1325436"/>
    <lineage>
        <taxon>Bacteria</taxon>
        <taxon>Pseudomonadati</taxon>
        <taxon>Bacteroidota</taxon>
        <taxon>Flavobacteriia</taxon>
        <taxon>Flavobacteriales</taxon>
        <taxon>Flavobacteriaceae</taxon>
        <taxon>Formosa</taxon>
    </lineage>
</organism>
<comment type="caution">
    <text evidence="1">The sequence shown here is derived from an EMBL/GenBank/DDBJ whole genome shotgun (WGS) entry which is preliminary data.</text>
</comment>
<reference evidence="1 2" key="1">
    <citation type="submission" date="2024-09" db="EMBL/GenBank/DDBJ databases">
        <authorList>
            <person name="Sun Q."/>
            <person name="Mori K."/>
        </authorList>
    </citation>
    <scope>NUCLEOTIDE SEQUENCE [LARGE SCALE GENOMIC DNA]</scope>
    <source>
        <strain evidence="1 2">CECT 8286</strain>
    </source>
</reference>
<keyword evidence="2" id="KW-1185">Reference proteome</keyword>
<name>A0ABV5F039_9FLAO</name>
<dbReference type="RefSeq" id="WP_382381986.1">
    <property type="nucleotide sequence ID" value="NZ_JBHMEZ010000003.1"/>
</dbReference>
<dbReference type="InterPro" id="IPR036388">
    <property type="entry name" value="WH-like_DNA-bd_sf"/>
</dbReference>
<dbReference type="EMBL" id="JBHMEZ010000003">
    <property type="protein sequence ID" value="MFB9052810.1"/>
    <property type="molecule type" value="Genomic_DNA"/>
</dbReference>
<evidence type="ECO:0000313" key="1">
    <source>
        <dbReference type="EMBL" id="MFB9052810.1"/>
    </source>
</evidence>
<accession>A0ABV5F039</accession>
<protein>
    <submittedName>
        <fullName evidence="1">GbsR/MarR family transcriptional regulator</fullName>
    </submittedName>
</protein>
<dbReference type="Proteomes" id="UP001589605">
    <property type="component" value="Unassembled WGS sequence"/>
</dbReference>